<sequence>MAYQPKVVEAEVVSDNPKNGLFEINVVLQDRNHCRLIFERDLNTGAITPTHINRLYKEPCSICKKDFLCNCMTAYLQPIADQALAIAGK</sequence>
<protein>
    <submittedName>
        <fullName evidence="1">Uncharacterized protein</fullName>
    </submittedName>
</protein>
<keyword evidence="2" id="KW-1185">Reference proteome</keyword>
<dbReference type="AlphaFoldDB" id="A0A4R4EEG2"/>
<proteinExistence type="predicted"/>
<gene>
    <name evidence="1" type="ORF">E0485_10845</name>
</gene>
<dbReference type="RefSeq" id="WP_132418051.1">
    <property type="nucleotide sequence ID" value="NZ_SKFG01000009.1"/>
</dbReference>
<reference evidence="1 2" key="1">
    <citation type="submission" date="2019-03" db="EMBL/GenBank/DDBJ databases">
        <authorList>
            <person name="Kim M.K.M."/>
        </authorList>
    </citation>
    <scope>NUCLEOTIDE SEQUENCE [LARGE SCALE GENOMIC DNA]</scope>
    <source>
        <strain evidence="1 2">18JY21-1</strain>
    </source>
</reference>
<evidence type="ECO:0000313" key="1">
    <source>
        <dbReference type="EMBL" id="TCZ77480.1"/>
    </source>
</evidence>
<accession>A0A4R4EEG2</accession>
<dbReference type="Proteomes" id="UP000295418">
    <property type="component" value="Unassembled WGS sequence"/>
</dbReference>
<name>A0A4R4EEG2_9BACL</name>
<organism evidence="1 2">
    <name type="scientific">Paenibacillus albiflavus</name>
    <dbReference type="NCBI Taxonomy" id="2545760"/>
    <lineage>
        <taxon>Bacteria</taxon>
        <taxon>Bacillati</taxon>
        <taxon>Bacillota</taxon>
        <taxon>Bacilli</taxon>
        <taxon>Bacillales</taxon>
        <taxon>Paenibacillaceae</taxon>
        <taxon>Paenibacillus</taxon>
    </lineage>
</organism>
<evidence type="ECO:0000313" key="2">
    <source>
        <dbReference type="Proteomes" id="UP000295418"/>
    </source>
</evidence>
<dbReference type="EMBL" id="SKFG01000009">
    <property type="protein sequence ID" value="TCZ77480.1"/>
    <property type="molecule type" value="Genomic_DNA"/>
</dbReference>
<comment type="caution">
    <text evidence="1">The sequence shown here is derived from an EMBL/GenBank/DDBJ whole genome shotgun (WGS) entry which is preliminary data.</text>
</comment>
<dbReference type="OrthoDB" id="2621488at2"/>